<dbReference type="EMBL" id="BMOD01000011">
    <property type="protein sequence ID" value="GGJ41028.1"/>
    <property type="molecule type" value="Genomic_DNA"/>
</dbReference>
<dbReference type="RefSeq" id="WP_189003476.1">
    <property type="nucleotide sequence ID" value="NZ_BMOD01000011.1"/>
</dbReference>
<keyword evidence="1" id="KW-1133">Transmembrane helix</keyword>
<feature type="transmembrane region" description="Helical" evidence="1">
    <location>
        <begin position="48"/>
        <end position="65"/>
    </location>
</feature>
<organism evidence="2 3">
    <name type="scientific">Deinococcus roseus</name>
    <dbReference type="NCBI Taxonomy" id="392414"/>
    <lineage>
        <taxon>Bacteria</taxon>
        <taxon>Thermotogati</taxon>
        <taxon>Deinococcota</taxon>
        <taxon>Deinococci</taxon>
        <taxon>Deinococcales</taxon>
        <taxon>Deinococcaceae</taxon>
        <taxon>Deinococcus</taxon>
    </lineage>
</organism>
<keyword evidence="1" id="KW-0472">Membrane</keyword>
<evidence type="ECO:0000256" key="1">
    <source>
        <dbReference type="SAM" id="Phobius"/>
    </source>
</evidence>
<keyword evidence="1" id="KW-0812">Transmembrane</keyword>
<gene>
    <name evidence="2" type="ORF">GCM10008938_28830</name>
</gene>
<evidence type="ECO:0000313" key="3">
    <source>
        <dbReference type="Proteomes" id="UP000632222"/>
    </source>
</evidence>
<comment type="caution">
    <text evidence="2">The sequence shown here is derived from an EMBL/GenBank/DDBJ whole genome shotgun (WGS) entry which is preliminary data.</text>
</comment>
<dbReference type="InterPro" id="IPR029087">
    <property type="entry name" value="Imm17"/>
</dbReference>
<dbReference type="Pfam" id="PF15562">
    <property type="entry name" value="Imm17"/>
    <property type="match status" value="1"/>
</dbReference>
<accession>A0ABQ2D193</accession>
<feature type="transmembrane region" description="Helical" evidence="1">
    <location>
        <begin position="7"/>
        <end position="28"/>
    </location>
</feature>
<name>A0ABQ2D193_9DEIO</name>
<dbReference type="Proteomes" id="UP000632222">
    <property type="component" value="Unassembled WGS sequence"/>
</dbReference>
<proteinExistence type="predicted"/>
<protein>
    <submittedName>
        <fullName evidence="2">Uncharacterized protein</fullName>
    </submittedName>
</protein>
<sequence length="66" mass="7656">MEHWLPLIFLFGGGLYALAGSVFNWNWFYEDDLSSLIADLMGRKGARIFYFVLGLFLLFVGWVFTL</sequence>
<keyword evidence="3" id="KW-1185">Reference proteome</keyword>
<evidence type="ECO:0000313" key="2">
    <source>
        <dbReference type="EMBL" id="GGJ41028.1"/>
    </source>
</evidence>
<reference evidence="3" key="1">
    <citation type="journal article" date="2019" name="Int. J. Syst. Evol. Microbiol.">
        <title>The Global Catalogue of Microorganisms (GCM) 10K type strain sequencing project: providing services to taxonomists for standard genome sequencing and annotation.</title>
        <authorList>
            <consortium name="The Broad Institute Genomics Platform"/>
            <consortium name="The Broad Institute Genome Sequencing Center for Infectious Disease"/>
            <person name="Wu L."/>
            <person name="Ma J."/>
        </authorList>
    </citation>
    <scope>NUCLEOTIDE SEQUENCE [LARGE SCALE GENOMIC DNA]</scope>
    <source>
        <strain evidence="3">JCM 14370</strain>
    </source>
</reference>